<evidence type="ECO:0000313" key="2">
    <source>
        <dbReference type="Proteomes" id="UP001058974"/>
    </source>
</evidence>
<accession>A0A9D5BRC0</accession>
<dbReference type="Gramene" id="Psat01G0582900-T1">
    <property type="protein sequence ID" value="KAI5448567.1"/>
    <property type="gene ID" value="KIW84_015829"/>
</dbReference>
<evidence type="ECO:0000313" key="1">
    <source>
        <dbReference type="EMBL" id="KAI5448567.1"/>
    </source>
</evidence>
<name>A0A9D5BRC0_PEA</name>
<sequence>MATNHNLNLKAQFCLLGTLTREEGETKFRGVITASANGIHASNSNQGQQPPPSQFPLTTEQLDRLYKLLESPTPSCSITTKDNSAFLSVSPSHTWIVDSGASDHMTDKSTMFSSYSSYAGPLCIAAIQVSFKHCKFTVLVCKTWCWHGLITGFGGLMQVCLAMAPILHMLQFCGTMFGCTDVAVWLQDCLVWLEFETGLWYADMMQSNCGYCIAGCSWSNGDGSNCKVRLPYYGIEVAARFMVHYLED</sequence>
<reference evidence="1 2" key="1">
    <citation type="journal article" date="2022" name="Nat. Genet.">
        <title>Improved pea reference genome and pan-genome highlight genomic features and evolutionary characteristics.</title>
        <authorList>
            <person name="Yang T."/>
            <person name="Liu R."/>
            <person name="Luo Y."/>
            <person name="Hu S."/>
            <person name="Wang D."/>
            <person name="Wang C."/>
            <person name="Pandey M.K."/>
            <person name="Ge S."/>
            <person name="Xu Q."/>
            <person name="Li N."/>
            <person name="Li G."/>
            <person name="Huang Y."/>
            <person name="Saxena R.K."/>
            <person name="Ji Y."/>
            <person name="Li M."/>
            <person name="Yan X."/>
            <person name="He Y."/>
            <person name="Liu Y."/>
            <person name="Wang X."/>
            <person name="Xiang C."/>
            <person name="Varshney R.K."/>
            <person name="Ding H."/>
            <person name="Gao S."/>
            <person name="Zong X."/>
        </authorList>
    </citation>
    <scope>NUCLEOTIDE SEQUENCE [LARGE SCALE GENOMIC DNA]</scope>
    <source>
        <strain evidence="1 2">cv. Zhongwan 6</strain>
    </source>
</reference>
<protein>
    <submittedName>
        <fullName evidence="1">Uncharacterized protein</fullName>
    </submittedName>
</protein>
<dbReference type="EMBL" id="JAMSHJ010000001">
    <property type="protein sequence ID" value="KAI5448567.1"/>
    <property type="molecule type" value="Genomic_DNA"/>
</dbReference>
<organism evidence="1 2">
    <name type="scientific">Pisum sativum</name>
    <name type="common">Garden pea</name>
    <name type="synonym">Lathyrus oleraceus</name>
    <dbReference type="NCBI Taxonomy" id="3888"/>
    <lineage>
        <taxon>Eukaryota</taxon>
        <taxon>Viridiplantae</taxon>
        <taxon>Streptophyta</taxon>
        <taxon>Embryophyta</taxon>
        <taxon>Tracheophyta</taxon>
        <taxon>Spermatophyta</taxon>
        <taxon>Magnoliopsida</taxon>
        <taxon>eudicotyledons</taxon>
        <taxon>Gunneridae</taxon>
        <taxon>Pentapetalae</taxon>
        <taxon>rosids</taxon>
        <taxon>fabids</taxon>
        <taxon>Fabales</taxon>
        <taxon>Fabaceae</taxon>
        <taxon>Papilionoideae</taxon>
        <taxon>50 kb inversion clade</taxon>
        <taxon>NPAAA clade</taxon>
        <taxon>Hologalegina</taxon>
        <taxon>IRL clade</taxon>
        <taxon>Fabeae</taxon>
        <taxon>Lathyrus</taxon>
    </lineage>
</organism>
<comment type="caution">
    <text evidence="1">The sequence shown here is derived from an EMBL/GenBank/DDBJ whole genome shotgun (WGS) entry which is preliminary data.</text>
</comment>
<dbReference type="Proteomes" id="UP001058974">
    <property type="component" value="Chromosome 1"/>
</dbReference>
<gene>
    <name evidence="1" type="ORF">KIW84_015829</name>
</gene>
<keyword evidence="2" id="KW-1185">Reference proteome</keyword>
<dbReference type="AlphaFoldDB" id="A0A9D5BRC0"/>
<proteinExistence type="predicted"/>